<proteinExistence type="predicted"/>
<organism evidence="2 3">
    <name type="scientific">Virgibacillus massiliensis</name>
    <dbReference type="NCBI Taxonomy" id="1462526"/>
    <lineage>
        <taxon>Bacteria</taxon>
        <taxon>Bacillati</taxon>
        <taxon>Bacillota</taxon>
        <taxon>Bacilli</taxon>
        <taxon>Bacillales</taxon>
        <taxon>Bacillaceae</taxon>
        <taxon>Virgibacillus</taxon>
    </lineage>
</organism>
<evidence type="ECO:0000313" key="3">
    <source>
        <dbReference type="Proteomes" id="UP000028875"/>
    </source>
</evidence>
<reference evidence="3" key="2">
    <citation type="submission" date="2014-05" db="EMBL/GenBank/DDBJ databases">
        <title>Draft genome sequence of Virgibacillus massiliensis Vm-5.</title>
        <authorList>
            <person name="Khelaifia S."/>
            <person name="Croce O."/>
            <person name="Lagier J.C."/>
            <person name="Raoult D."/>
        </authorList>
    </citation>
    <scope>NUCLEOTIDE SEQUENCE [LARGE SCALE GENOMIC DNA]</scope>
    <source>
        <strain evidence="3">Vm-5</strain>
    </source>
</reference>
<feature type="compositionally biased region" description="Low complexity" evidence="1">
    <location>
        <begin position="139"/>
        <end position="151"/>
    </location>
</feature>
<dbReference type="OrthoDB" id="1821976at2"/>
<dbReference type="RefSeq" id="WP_051739053.1">
    <property type="nucleotide sequence ID" value="NZ_BNER01000002.1"/>
</dbReference>
<dbReference type="STRING" id="1462526.BN990_01821"/>
<sequence length="277" mass="33464">MQGYISLHRKLMENPIWADPNYLKLWIYCLFEATHKEREQLVGNQMVKLERGQFITGRYSLSEDMNRGVKPKQKLDKLTWWRHLNNLEKFGMLNIKSTNKYSIVTIVNYDVYQSNQHKTEQDNEHQMNNKRTSDEHHLNTNNNVNNGNNKKNSPKQVYDETSIYYQLAEYFLDKIRNNNPEHKTPNMQTWSDDIRKMMELDKRSEKQIKYLMDWVQKDDFEMSNVLSPSKLRKRFDQLVIKVKKEKGTVQQPTERKKSREQLEQEKLWKEMQERLNA</sequence>
<keyword evidence="3" id="KW-1185">Reference proteome</keyword>
<accession>A0A024QC70</accession>
<evidence type="ECO:0000256" key="1">
    <source>
        <dbReference type="SAM" id="MobiDB-lite"/>
    </source>
</evidence>
<evidence type="ECO:0008006" key="4">
    <source>
        <dbReference type="Google" id="ProtNLM"/>
    </source>
</evidence>
<reference evidence="2 3" key="1">
    <citation type="submission" date="2014-03" db="EMBL/GenBank/DDBJ databases">
        <authorList>
            <person name="Urmite Genomes U."/>
        </authorList>
    </citation>
    <scope>NUCLEOTIDE SEQUENCE [LARGE SCALE GENOMIC DNA]</scope>
    <source>
        <strain evidence="2 3">Vm-5</strain>
    </source>
</reference>
<dbReference type="Proteomes" id="UP000028875">
    <property type="component" value="Unassembled WGS sequence"/>
</dbReference>
<gene>
    <name evidence="2" type="ORF">BN990_01821</name>
</gene>
<feature type="region of interest" description="Disordered" evidence="1">
    <location>
        <begin position="116"/>
        <end position="156"/>
    </location>
</feature>
<feature type="region of interest" description="Disordered" evidence="1">
    <location>
        <begin position="244"/>
        <end position="277"/>
    </location>
</feature>
<name>A0A024QC70_9BACI</name>
<feature type="compositionally biased region" description="Basic and acidic residues" evidence="1">
    <location>
        <begin position="253"/>
        <end position="277"/>
    </location>
</feature>
<dbReference type="AlphaFoldDB" id="A0A024QC70"/>
<protein>
    <recommendedName>
        <fullName evidence="4">Replication protein</fullName>
    </recommendedName>
</protein>
<comment type="caution">
    <text evidence="2">The sequence shown here is derived from an EMBL/GenBank/DDBJ whole genome shotgun (WGS) entry which is preliminary data.</text>
</comment>
<dbReference type="EMBL" id="CCDP010000001">
    <property type="protein sequence ID" value="CDQ39516.1"/>
    <property type="molecule type" value="Genomic_DNA"/>
</dbReference>
<dbReference type="eggNOG" id="COG3935">
    <property type="taxonomic scope" value="Bacteria"/>
</dbReference>
<feature type="compositionally biased region" description="Basic and acidic residues" evidence="1">
    <location>
        <begin position="117"/>
        <end position="138"/>
    </location>
</feature>
<evidence type="ECO:0000313" key="2">
    <source>
        <dbReference type="EMBL" id="CDQ39516.1"/>
    </source>
</evidence>